<accession>F1YEV1</accession>
<keyword evidence="2" id="KW-1185">Reference proteome</keyword>
<proteinExistence type="predicted"/>
<dbReference type="RefSeq" id="WP_009677499.1">
    <property type="nucleotide sequence ID" value="NZ_AEUD01000001.1"/>
</dbReference>
<name>F1YEV1_9ACTN</name>
<sequence>MTRRRLLIGALGVLVVSLILGSVYSTGAFWADAETWNPGTVETGTIGLDAHGSGGSSYTFPALQGANIAVGNVTEAPLTITNTGSTRIRYLLSAGGPMISTTGSAVTVRLSGSVGGCAGGSGDLSGAFPATDTTGPHTAIAPGSPSSSDWKVLEIGASTTWCVRAMLKAVSGTQPAAYQINFDFAVGQLRPGQNP</sequence>
<gene>
    <name evidence="1" type="ORF">SCNU_01110</name>
</gene>
<comment type="caution">
    <text evidence="1">The sequence shown here is derived from an EMBL/GenBank/DDBJ whole genome shotgun (WGS) entry which is preliminary data.</text>
</comment>
<dbReference type="Proteomes" id="UP000035065">
    <property type="component" value="Unassembled WGS sequence"/>
</dbReference>
<organism evidence="1 2">
    <name type="scientific">Gordonia neofelifaecis NRRL B-59395</name>
    <dbReference type="NCBI Taxonomy" id="644548"/>
    <lineage>
        <taxon>Bacteria</taxon>
        <taxon>Bacillati</taxon>
        <taxon>Actinomycetota</taxon>
        <taxon>Actinomycetes</taxon>
        <taxon>Mycobacteriales</taxon>
        <taxon>Gordoniaceae</taxon>
        <taxon>Gordonia</taxon>
    </lineage>
</organism>
<evidence type="ECO:0000313" key="1">
    <source>
        <dbReference type="EMBL" id="EGD56934.1"/>
    </source>
</evidence>
<evidence type="ECO:0000313" key="2">
    <source>
        <dbReference type="Proteomes" id="UP000035065"/>
    </source>
</evidence>
<reference evidence="1 2" key="1">
    <citation type="journal article" date="2011" name="J. Bacteriol.">
        <title>Draft Genome Sequence of Gordonia neofelifaecis NRRL B-59395, a Cholesterol-Degrading Actinomycete.</title>
        <authorList>
            <person name="Ge F."/>
            <person name="Li W."/>
            <person name="Chen G."/>
            <person name="Liu Y."/>
            <person name="Zhang G."/>
            <person name="Yong B."/>
            <person name="Wang Q."/>
            <person name="Wang N."/>
            <person name="Huang Z."/>
            <person name="Li W."/>
            <person name="Wang J."/>
            <person name="Wu C."/>
            <person name="Xie Q."/>
            <person name="Liu G."/>
        </authorList>
    </citation>
    <scope>NUCLEOTIDE SEQUENCE [LARGE SCALE GENOMIC DNA]</scope>
    <source>
        <strain evidence="1 2">NRRL B-59395</strain>
    </source>
</reference>
<dbReference type="OrthoDB" id="4382164at2"/>
<dbReference type="AlphaFoldDB" id="F1YEV1"/>
<protein>
    <submittedName>
        <fullName evidence="1">Uncharacterized protein</fullName>
    </submittedName>
</protein>
<dbReference type="STRING" id="644548.SCNU_01110"/>
<dbReference type="EMBL" id="AEUD01000001">
    <property type="protein sequence ID" value="EGD56934.1"/>
    <property type="molecule type" value="Genomic_DNA"/>
</dbReference>
<dbReference type="eggNOG" id="ENOG5031EVK">
    <property type="taxonomic scope" value="Bacteria"/>
</dbReference>